<evidence type="ECO:0000259" key="8">
    <source>
        <dbReference type="Pfam" id="PF20684"/>
    </source>
</evidence>
<dbReference type="AlphaFoldDB" id="A0A395I8R4"/>
<dbReference type="STRING" id="1450537.A0A395I8R4"/>
<proteinExistence type="inferred from homology"/>
<feature type="compositionally biased region" description="Polar residues" evidence="6">
    <location>
        <begin position="305"/>
        <end position="316"/>
    </location>
</feature>
<sequence>MSSSEGKDPSLVTTSLLTVSFIFPIFGTPAVCLRIYASLHKSKQIFLDGCIIILAQICAWGISIDTFVAASIGGVNYTKGDVLSATVAFLRALCIEGFPLAASLALVKISILLFYARIFVIPGFRLAVYSFVAIIAAWAIAIIIAQPLCEDPITAAWDPYVVNPLRYNYNAFSEAFAGMSMVFDIIVLCFPIASVYNLQMSDRQKIQVLGIFWLGLFCCISSAIRFYYIYIDIHHSVASTNVSRYSVVTTAFIWGTIEPNASIVSPCLPLYGNLVGSDKGLRYYFKSFLSRLSLHSGTGGEQGRGASSKQTDSATESPHELYRPQRREWQKLGIKQPHETDIELGQAAMDDRVRNRKCKLWSLRALYSKISLLCRYYL</sequence>
<evidence type="ECO:0000313" key="9">
    <source>
        <dbReference type="EMBL" id="RAL16421.1"/>
    </source>
</evidence>
<dbReference type="GO" id="GO:0016020">
    <property type="term" value="C:membrane"/>
    <property type="evidence" value="ECO:0007669"/>
    <property type="project" value="UniProtKB-SubCell"/>
</dbReference>
<evidence type="ECO:0000256" key="3">
    <source>
        <dbReference type="ARBA" id="ARBA00022989"/>
    </source>
</evidence>
<comment type="subcellular location">
    <subcellularLocation>
        <location evidence="1">Membrane</location>
        <topology evidence="1">Multi-pass membrane protein</topology>
    </subcellularLocation>
</comment>
<feature type="transmembrane region" description="Helical" evidence="7">
    <location>
        <begin position="45"/>
        <end position="68"/>
    </location>
</feature>
<feature type="transmembrane region" description="Helical" evidence="7">
    <location>
        <begin position="126"/>
        <end position="145"/>
    </location>
</feature>
<feature type="transmembrane region" description="Helical" evidence="7">
    <location>
        <begin position="88"/>
        <end position="114"/>
    </location>
</feature>
<evidence type="ECO:0000313" key="10">
    <source>
        <dbReference type="Proteomes" id="UP000248961"/>
    </source>
</evidence>
<dbReference type="PANTHER" id="PTHR33048:SF18">
    <property type="entry name" value="INTEGRAL MEMBRANE PROTEIN"/>
    <property type="match status" value="1"/>
</dbReference>
<dbReference type="Proteomes" id="UP000248961">
    <property type="component" value="Unassembled WGS sequence"/>
</dbReference>
<evidence type="ECO:0000256" key="1">
    <source>
        <dbReference type="ARBA" id="ARBA00004141"/>
    </source>
</evidence>
<feature type="transmembrane region" description="Helical" evidence="7">
    <location>
        <begin position="12"/>
        <end position="33"/>
    </location>
</feature>
<feature type="domain" description="Rhodopsin" evidence="8">
    <location>
        <begin position="33"/>
        <end position="274"/>
    </location>
</feature>
<dbReference type="Pfam" id="PF20684">
    <property type="entry name" value="Fung_rhodopsin"/>
    <property type="match status" value="1"/>
</dbReference>
<dbReference type="OrthoDB" id="10017208at2759"/>
<keyword evidence="10" id="KW-1185">Reference proteome</keyword>
<dbReference type="InterPro" id="IPR049326">
    <property type="entry name" value="Rhodopsin_dom_fungi"/>
</dbReference>
<comment type="similarity">
    <text evidence="5">Belongs to the SAT4 family.</text>
</comment>
<evidence type="ECO:0000256" key="7">
    <source>
        <dbReference type="SAM" id="Phobius"/>
    </source>
</evidence>
<dbReference type="GeneID" id="37200439"/>
<evidence type="ECO:0000256" key="6">
    <source>
        <dbReference type="SAM" id="MobiDB-lite"/>
    </source>
</evidence>
<protein>
    <recommendedName>
        <fullName evidence="8">Rhodopsin domain-containing protein</fullName>
    </recommendedName>
</protein>
<feature type="transmembrane region" description="Helical" evidence="7">
    <location>
        <begin position="175"/>
        <end position="196"/>
    </location>
</feature>
<keyword evidence="2 7" id="KW-0812">Transmembrane</keyword>
<dbReference type="InterPro" id="IPR052337">
    <property type="entry name" value="SAT4-like"/>
</dbReference>
<keyword evidence="4 7" id="KW-0472">Membrane</keyword>
<reference evidence="9 10" key="1">
    <citation type="submission" date="2018-02" db="EMBL/GenBank/DDBJ databases">
        <title>The genomes of Aspergillus section Nigri reveals drivers in fungal speciation.</title>
        <authorList>
            <consortium name="DOE Joint Genome Institute"/>
            <person name="Vesth T.C."/>
            <person name="Nybo J."/>
            <person name="Theobald S."/>
            <person name="Brandl J."/>
            <person name="Frisvad J.C."/>
            <person name="Nielsen K.F."/>
            <person name="Lyhne E.K."/>
            <person name="Kogle M.E."/>
            <person name="Kuo A."/>
            <person name="Riley R."/>
            <person name="Clum A."/>
            <person name="Nolan M."/>
            <person name="Lipzen A."/>
            <person name="Salamov A."/>
            <person name="Henrissat B."/>
            <person name="Wiebenga A."/>
            <person name="De vries R.P."/>
            <person name="Grigoriev I.V."/>
            <person name="Mortensen U.H."/>
            <person name="Andersen M.R."/>
            <person name="Baker S.E."/>
        </authorList>
    </citation>
    <scope>NUCLEOTIDE SEQUENCE [LARGE SCALE GENOMIC DNA]</scope>
    <source>
        <strain evidence="9 10">CBS 101889</strain>
    </source>
</reference>
<dbReference type="PANTHER" id="PTHR33048">
    <property type="entry name" value="PTH11-LIKE INTEGRAL MEMBRANE PROTEIN (AFU_ORTHOLOGUE AFUA_5G11245)"/>
    <property type="match status" value="1"/>
</dbReference>
<evidence type="ECO:0000256" key="4">
    <source>
        <dbReference type="ARBA" id="ARBA00023136"/>
    </source>
</evidence>
<dbReference type="RefSeq" id="XP_025555575.1">
    <property type="nucleotide sequence ID" value="XM_025696150.1"/>
</dbReference>
<feature type="transmembrane region" description="Helical" evidence="7">
    <location>
        <begin position="208"/>
        <end position="230"/>
    </location>
</feature>
<gene>
    <name evidence="9" type="ORF">BO97DRAFT_410812</name>
</gene>
<evidence type="ECO:0000256" key="2">
    <source>
        <dbReference type="ARBA" id="ARBA00022692"/>
    </source>
</evidence>
<keyword evidence="3 7" id="KW-1133">Transmembrane helix</keyword>
<feature type="region of interest" description="Disordered" evidence="6">
    <location>
        <begin position="296"/>
        <end position="321"/>
    </location>
</feature>
<accession>A0A395I8R4</accession>
<name>A0A395I8R4_ASPHC</name>
<evidence type="ECO:0000256" key="5">
    <source>
        <dbReference type="ARBA" id="ARBA00038359"/>
    </source>
</evidence>
<dbReference type="EMBL" id="KZ824269">
    <property type="protein sequence ID" value="RAL16421.1"/>
    <property type="molecule type" value="Genomic_DNA"/>
</dbReference>
<dbReference type="VEuPathDB" id="FungiDB:BO97DRAFT_410812"/>
<organism evidence="9 10">
    <name type="scientific">Aspergillus homomorphus (strain CBS 101889)</name>
    <dbReference type="NCBI Taxonomy" id="1450537"/>
    <lineage>
        <taxon>Eukaryota</taxon>
        <taxon>Fungi</taxon>
        <taxon>Dikarya</taxon>
        <taxon>Ascomycota</taxon>
        <taxon>Pezizomycotina</taxon>
        <taxon>Eurotiomycetes</taxon>
        <taxon>Eurotiomycetidae</taxon>
        <taxon>Eurotiales</taxon>
        <taxon>Aspergillaceae</taxon>
        <taxon>Aspergillus</taxon>
        <taxon>Aspergillus subgen. Circumdati</taxon>
    </lineage>
</organism>